<comment type="pathway">
    <text evidence="1">Purine metabolism; purine nucleoside salvage.</text>
</comment>
<name>A0A948W961_UNCEI</name>
<keyword evidence="5" id="KW-0808">Transferase</keyword>
<evidence type="ECO:0000256" key="3">
    <source>
        <dbReference type="ARBA" id="ARBA00011886"/>
    </source>
</evidence>
<dbReference type="CDD" id="cd09009">
    <property type="entry name" value="PNP-EcPNPII_like"/>
    <property type="match status" value="1"/>
</dbReference>
<reference evidence="8" key="1">
    <citation type="submission" date="2021-05" db="EMBL/GenBank/DDBJ databases">
        <title>Energy efficiency and biological interactions define the core microbiome of deep oligotrophic groundwater.</title>
        <authorList>
            <person name="Mehrshad M."/>
            <person name="Lopez-Fernandez M."/>
            <person name="Bell E."/>
            <person name="Bernier-Latmani R."/>
            <person name="Bertilsson S."/>
            <person name="Dopson M."/>
        </authorList>
    </citation>
    <scope>NUCLEOTIDE SEQUENCE</scope>
    <source>
        <strain evidence="8">Modern_marine.mb.64</strain>
    </source>
</reference>
<evidence type="ECO:0000313" key="8">
    <source>
        <dbReference type="EMBL" id="MBU2693431.1"/>
    </source>
</evidence>
<evidence type="ECO:0000259" key="7">
    <source>
        <dbReference type="Pfam" id="PF01048"/>
    </source>
</evidence>
<dbReference type="Proteomes" id="UP000777784">
    <property type="component" value="Unassembled WGS sequence"/>
</dbReference>
<dbReference type="PANTHER" id="PTHR11904">
    <property type="entry name" value="METHYLTHIOADENOSINE/PURINE NUCLEOSIDE PHOSPHORYLASE"/>
    <property type="match status" value="1"/>
</dbReference>
<dbReference type="GO" id="GO:0005737">
    <property type="term" value="C:cytoplasm"/>
    <property type="evidence" value="ECO:0007669"/>
    <property type="project" value="TreeGrafter"/>
</dbReference>
<sequence length="288" mass="30863">MMIDPVDNTLFPWWESLAPAAGAVKKILAQNPSSKLDAFLVLGSGMGDVIKRWTPLATWQPGELPGAPVSTVSGHAGAFHLLEVGGKRVLVQQGRVHLYEEGDLDNVLFMTRLAYRLGARWLLLTNAAGGIDPRLEAGMLVILEDQISLFMGRGFGWSPSRLTPPRTTYPIGSPFHPGWVKRLTLLARELKIPAQKGVLAGGLGPNYETAAEVNAWRQAGAHAATMSTVMEAFEGRGLGLLVGGISFISNMATGLSKADLTHEEVIALGRRAARSIGELLEKALIEGP</sequence>
<accession>A0A948W961</accession>
<dbReference type="SUPFAM" id="SSF53167">
    <property type="entry name" value="Purine and uridine phosphorylases"/>
    <property type="match status" value="1"/>
</dbReference>
<dbReference type="AlphaFoldDB" id="A0A948W961"/>
<dbReference type="GO" id="GO:0004731">
    <property type="term" value="F:purine-nucleoside phosphorylase activity"/>
    <property type="evidence" value="ECO:0007669"/>
    <property type="project" value="UniProtKB-EC"/>
</dbReference>
<organism evidence="8 9">
    <name type="scientific">Eiseniibacteriota bacterium</name>
    <dbReference type="NCBI Taxonomy" id="2212470"/>
    <lineage>
        <taxon>Bacteria</taxon>
        <taxon>Candidatus Eiseniibacteriota</taxon>
    </lineage>
</organism>
<dbReference type="InterPro" id="IPR035994">
    <property type="entry name" value="Nucleoside_phosphorylase_sf"/>
</dbReference>
<keyword evidence="4" id="KW-0328">Glycosyltransferase</keyword>
<comment type="caution">
    <text evidence="8">The sequence shown here is derived from an EMBL/GenBank/DDBJ whole genome shotgun (WGS) entry which is preliminary data.</text>
</comment>
<dbReference type="Gene3D" id="3.40.50.1580">
    <property type="entry name" value="Nucleoside phosphorylase domain"/>
    <property type="match status" value="1"/>
</dbReference>
<protein>
    <recommendedName>
        <fullName evidence="3">purine-nucleoside phosphorylase</fullName>
        <ecNumber evidence="3">2.4.2.1</ecNumber>
    </recommendedName>
    <alternativeName>
        <fullName evidence="6">Inosine-guanosine phosphorylase</fullName>
    </alternativeName>
</protein>
<evidence type="ECO:0000256" key="1">
    <source>
        <dbReference type="ARBA" id="ARBA00005058"/>
    </source>
</evidence>
<dbReference type="PANTHER" id="PTHR11904:SF9">
    <property type="entry name" value="PURINE NUCLEOSIDE PHOSPHORYLASE-RELATED"/>
    <property type="match status" value="1"/>
</dbReference>
<dbReference type="InterPro" id="IPR011268">
    <property type="entry name" value="Purine_phosphorylase"/>
</dbReference>
<dbReference type="GO" id="GO:0009116">
    <property type="term" value="P:nucleoside metabolic process"/>
    <property type="evidence" value="ECO:0007669"/>
    <property type="project" value="InterPro"/>
</dbReference>
<evidence type="ECO:0000256" key="5">
    <source>
        <dbReference type="ARBA" id="ARBA00022679"/>
    </source>
</evidence>
<proteinExistence type="inferred from homology"/>
<dbReference type="Pfam" id="PF01048">
    <property type="entry name" value="PNP_UDP_1"/>
    <property type="match status" value="1"/>
</dbReference>
<evidence type="ECO:0000313" key="9">
    <source>
        <dbReference type="Proteomes" id="UP000777784"/>
    </source>
</evidence>
<dbReference type="EMBL" id="JAHJDP010000119">
    <property type="protein sequence ID" value="MBU2693431.1"/>
    <property type="molecule type" value="Genomic_DNA"/>
</dbReference>
<dbReference type="InterPro" id="IPR000845">
    <property type="entry name" value="Nucleoside_phosphorylase_d"/>
</dbReference>
<evidence type="ECO:0000256" key="2">
    <source>
        <dbReference type="ARBA" id="ARBA00006751"/>
    </source>
</evidence>
<evidence type="ECO:0000256" key="4">
    <source>
        <dbReference type="ARBA" id="ARBA00022676"/>
    </source>
</evidence>
<feature type="domain" description="Nucleoside phosphorylase" evidence="7">
    <location>
        <begin position="55"/>
        <end position="284"/>
    </location>
</feature>
<evidence type="ECO:0000256" key="6">
    <source>
        <dbReference type="ARBA" id="ARBA00031036"/>
    </source>
</evidence>
<comment type="similarity">
    <text evidence="2">Belongs to the PNP/MTAP phosphorylase family.</text>
</comment>
<gene>
    <name evidence="8" type="ORF">KJ970_21140</name>
</gene>
<dbReference type="EC" id="2.4.2.1" evidence="3"/>